<evidence type="ECO:0000313" key="1">
    <source>
        <dbReference type="EMBL" id="MPN00233.1"/>
    </source>
</evidence>
<organism evidence="1">
    <name type="scientific">bioreactor metagenome</name>
    <dbReference type="NCBI Taxonomy" id="1076179"/>
    <lineage>
        <taxon>unclassified sequences</taxon>
        <taxon>metagenomes</taxon>
        <taxon>ecological metagenomes</taxon>
    </lineage>
</organism>
<sequence>MHLCVSCTFQPFQTTAIENTIIRIKSVTQKIALNVLYGILDFALTLGICTTAHVNCRFAILPEFFKFISEDNVSGVLAYTHDAVLVKDHFFWHSTKVLKTVVTNFYQVYCGKRPALQFSVFVSGTG</sequence>
<dbReference type="EMBL" id="VSSQ01046269">
    <property type="protein sequence ID" value="MPN00233.1"/>
    <property type="molecule type" value="Genomic_DNA"/>
</dbReference>
<gene>
    <name evidence="1" type="ORF">SDC9_147427</name>
</gene>
<dbReference type="AlphaFoldDB" id="A0A645EI08"/>
<reference evidence="1" key="1">
    <citation type="submission" date="2019-08" db="EMBL/GenBank/DDBJ databases">
        <authorList>
            <person name="Kucharzyk K."/>
            <person name="Murdoch R.W."/>
            <person name="Higgins S."/>
            <person name="Loffler F."/>
        </authorList>
    </citation>
    <scope>NUCLEOTIDE SEQUENCE</scope>
</reference>
<comment type="caution">
    <text evidence="1">The sequence shown here is derived from an EMBL/GenBank/DDBJ whole genome shotgun (WGS) entry which is preliminary data.</text>
</comment>
<protein>
    <submittedName>
        <fullName evidence="1">Uncharacterized protein</fullName>
    </submittedName>
</protein>
<accession>A0A645EI08</accession>
<proteinExistence type="predicted"/>
<name>A0A645EI08_9ZZZZ</name>